<feature type="transmembrane region" description="Helical" evidence="1">
    <location>
        <begin position="61"/>
        <end position="83"/>
    </location>
</feature>
<dbReference type="RefSeq" id="WP_129986383.1">
    <property type="nucleotide sequence ID" value="NZ_SDPU01000018.1"/>
</dbReference>
<evidence type="ECO:0000259" key="2">
    <source>
        <dbReference type="Pfam" id="PF01970"/>
    </source>
</evidence>
<feature type="transmembrane region" description="Helical" evidence="1">
    <location>
        <begin position="475"/>
        <end position="492"/>
    </location>
</feature>
<keyword evidence="1" id="KW-0472">Membrane</keyword>
<feature type="transmembrane region" description="Helical" evidence="1">
    <location>
        <begin position="171"/>
        <end position="188"/>
    </location>
</feature>
<feature type="transmembrane region" description="Helical" evidence="1">
    <location>
        <begin position="20"/>
        <end position="49"/>
    </location>
</feature>
<gene>
    <name evidence="3" type="ORF">ETU37_06190</name>
</gene>
<dbReference type="InterPro" id="IPR002823">
    <property type="entry name" value="DUF112_TM"/>
</dbReference>
<proteinExistence type="predicted"/>
<sequence length="516" mass="54460">MSQFGDLMGGFATVLSPEMLLFAVIGVTLGTLVGVLPGIGPAVTIALLLPVTYGFESPIPAFIMFAGIYYGAMYGGSTTSILLNTPGESASVATAIEGHEMAKRGHARAALATAAIGSFVAALISTGLLALVAEPVGRLAVSFRATDYFALMILALVTVTALVGSSLVRGLISLLLGVTIGFIGLDGISGQPRLTFDSPVLFNGIDEVLLIIGLFAIGETLYVLVKGRTRPGQVTPLEPVRGGFMWLSRDQWRRSWGPWIRGAGFGFPFGVLPSGGAELPTFLSYSWEKNRSRGKQEFGKGAIEGVAGPEAANNASFSGVLVPLLTLGLPTSATAAVMLAAFKIFNLQPGPQLFEENSDLVWALIASLFVGNVMLLALNLPLIRLWVKVLEIPRPVLYAGILVFATLGIYSVSGTVTDILIAYGIGVLGFLMRQFDFPIAPTILGAILGPELENQFRRALNVGNGDLTVFVTRPLSLAILLLAAAALLLPYAPRIVARLRGKDPEEAKKLAFADED</sequence>
<dbReference type="PANTHER" id="PTHR35342">
    <property type="entry name" value="TRICARBOXYLIC TRANSPORT PROTEIN"/>
    <property type="match status" value="1"/>
</dbReference>
<feature type="transmembrane region" description="Helical" evidence="1">
    <location>
        <begin position="145"/>
        <end position="164"/>
    </location>
</feature>
<evidence type="ECO:0000256" key="1">
    <source>
        <dbReference type="SAM" id="Phobius"/>
    </source>
</evidence>
<organism evidence="3 4">
    <name type="scientific">Nocardioides iriomotensis</name>
    <dbReference type="NCBI Taxonomy" id="715784"/>
    <lineage>
        <taxon>Bacteria</taxon>
        <taxon>Bacillati</taxon>
        <taxon>Actinomycetota</taxon>
        <taxon>Actinomycetes</taxon>
        <taxon>Propionibacteriales</taxon>
        <taxon>Nocardioidaceae</taxon>
        <taxon>Nocardioides</taxon>
    </lineage>
</organism>
<comment type="caution">
    <text evidence="3">The sequence shown here is derived from an EMBL/GenBank/DDBJ whole genome shotgun (WGS) entry which is preliminary data.</text>
</comment>
<name>A0A4Q5J469_9ACTN</name>
<feature type="transmembrane region" description="Helical" evidence="1">
    <location>
        <begin position="395"/>
        <end position="425"/>
    </location>
</feature>
<evidence type="ECO:0000313" key="3">
    <source>
        <dbReference type="EMBL" id="RYU13422.1"/>
    </source>
</evidence>
<dbReference type="OrthoDB" id="9781349at2"/>
<feature type="transmembrane region" description="Helical" evidence="1">
    <location>
        <begin position="109"/>
        <end position="133"/>
    </location>
</feature>
<dbReference type="PANTHER" id="PTHR35342:SF5">
    <property type="entry name" value="TRICARBOXYLIC TRANSPORT PROTEIN"/>
    <property type="match status" value="1"/>
</dbReference>
<evidence type="ECO:0000313" key="4">
    <source>
        <dbReference type="Proteomes" id="UP000291189"/>
    </source>
</evidence>
<dbReference type="Proteomes" id="UP000291189">
    <property type="component" value="Unassembled WGS sequence"/>
</dbReference>
<feature type="transmembrane region" description="Helical" evidence="1">
    <location>
        <begin position="208"/>
        <end position="225"/>
    </location>
</feature>
<feature type="transmembrane region" description="Helical" evidence="1">
    <location>
        <begin position="362"/>
        <end position="383"/>
    </location>
</feature>
<dbReference type="AlphaFoldDB" id="A0A4Q5J469"/>
<keyword evidence="4" id="KW-1185">Reference proteome</keyword>
<feature type="domain" description="DUF112" evidence="2">
    <location>
        <begin position="20"/>
        <end position="444"/>
    </location>
</feature>
<keyword evidence="1" id="KW-1133">Transmembrane helix</keyword>
<keyword evidence="1" id="KW-0812">Transmembrane</keyword>
<dbReference type="Pfam" id="PF01970">
    <property type="entry name" value="TctA"/>
    <property type="match status" value="1"/>
</dbReference>
<protein>
    <submittedName>
        <fullName evidence="3">Tripartite tricarboxylate transporter permease</fullName>
    </submittedName>
</protein>
<feature type="transmembrane region" description="Helical" evidence="1">
    <location>
        <begin position="320"/>
        <end position="342"/>
    </location>
</feature>
<reference evidence="3 4" key="1">
    <citation type="submission" date="2019-01" db="EMBL/GenBank/DDBJ databases">
        <title>Nocardioides guangzhouensis sp. nov., an actinobacterium isolated from soil.</title>
        <authorList>
            <person name="Fu Y."/>
            <person name="Cai Y."/>
            <person name="Lin Z."/>
            <person name="Chen P."/>
        </authorList>
    </citation>
    <scope>NUCLEOTIDE SEQUENCE [LARGE SCALE GENOMIC DNA]</scope>
    <source>
        <strain evidence="3 4">NBRC 105384</strain>
    </source>
</reference>
<dbReference type="EMBL" id="SDPU01000018">
    <property type="protein sequence ID" value="RYU13422.1"/>
    <property type="molecule type" value="Genomic_DNA"/>
</dbReference>
<accession>A0A4Q5J469</accession>